<gene>
    <name evidence="1" type="ORF">K0U00_04950</name>
</gene>
<dbReference type="EMBL" id="JAHZIK010000067">
    <property type="protein sequence ID" value="MBW7453381.1"/>
    <property type="molecule type" value="Genomic_DNA"/>
</dbReference>
<proteinExistence type="predicted"/>
<keyword evidence="2" id="KW-1185">Reference proteome</keyword>
<organism evidence="1 2">
    <name type="scientific">Paenibacillus sepulcri</name>
    <dbReference type="NCBI Taxonomy" id="359917"/>
    <lineage>
        <taxon>Bacteria</taxon>
        <taxon>Bacillati</taxon>
        <taxon>Bacillota</taxon>
        <taxon>Bacilli</taxon>
        <taxon>Bacillales</taxon>
        <taxon>Paenibacillaceae</taxon>
        <taxon>Paenibacillus</taxon>
    </lineage>
</organism>
<dbReference type="Proteomes" id="UP001519887">
    <property type="component" value="Unassembled WGS sequence"/>
</dbReference>
<sequence>MSQEPTFVSTIVHEDPDEPDDVIFYEVWNCSREYFETVIETREYRDELIKAASEFILDRPLSWLEPVGEWGSQLTKPKGIEM</sequence>
<protein>
    <submittedName>
        <fullName evidence="1">Uncharacterized protein</fullName>
    </submittedName>
</protein>
<evidence type="ECO:0000313" key="2">
    <source>
        <dbReference type="Proteomes" id="UP001519887"/>
    </source>
</evidence>
<dbReference type="RefSeq" id="WP_210046714.1">
    <property type="nucleotide sequence ID" value="NZ_JBHLVU010000016.1"/>
</dbReference>
<name>A0ABS7BXL3_9BACL</name>
<comment type="caution">
    <text evidence="1">The sequence shown here is derived from an EMBL/GenBank/DDBJ whole genome shotgun (WGS) entry which is preliminary data.</text>
</comment>
<reference evidence="1 2" key="1">
    <citation type="submission" date="2021-07" db="EMBL/GenBank/DDBJ databases">
        <title>Paenibacillus radiodurans sp. nov., isolated from the southeastern edge of Tengger Desert.</title>
        <authorList>
            <person name="Zhang G."/>
        </authorList>
    </citation>
    <scope>NUCLEOTIDE SEQUENCE [LARGE SCALE GENOMIC DNA]</scope>
    <source>
        <strain evidence="1 2">CCM 7311</strain>
    </source>
</reference>
<dbReference type="Gene3D" id="3.30.70.100">
    <property type="match status" value="1"/>
</dbReference>
<dbReference type="SUPFAM" id="SSF54909">
    <property type="entry name" value="Dimeric alpha+beta barrel"/>
    <property type="match status" value="1"/>
</dbReference>
<dbReference type="InterPro" id="IPR011008">
    <property type="entry name" value="Dimeric_a/b-barrel"/>
</dbReference>
<evidence type="ECO:0000313" key="1">
    <source>
        <dbReference type="EMBL" id="MBW7453381.1"/>
    </source>
</evidence>
<accession>A0ABS7BXL3</accession>